<evidence type="ECO:0000313" key="2">
    <source>
        <dbReference type="EMBL" id="CAF2131914.1"/>
    </source>
</evidence>
<dbReference type="EMBL" id="CAJOBI010005564">
    <property type="protein sequence ID" value="CAF4035896.1"/>
    <property type="molecule type" value="Genomic_DNA"/>
</dbReference>
<feature type="compositionally biased region" description="Polar residues" evidence="1">
    <location>
        <begin position="42"/>
        <end position="51"/>
    </location>
</feature>
<organism evidence="2 4">
    <name type="scientific">Rotaria magnacalcarata</name>
    <dbReference type="NCBI Taxonomy" id="392030"/>
    <lineage>
        <taxon>Eukaryota</taxon>
        <taxon>Metazoa</taxon>
        <taxon>Spiralia</taxon>
        <taxon>Gnathifera</taxon>
        <taxon>Rotifera</taxon>
        <taxon>Eurotatoria</taxon>
        <taxon>Bdelloidea</taxon>
        <taxon>Philodinida</taxon>
        <taxon>Philodinidae</taxon>
        <taxon>Rotaria</taxon>
    </lineage>
</organism>
<dbReference type="Proteomes" id="UP000676336">
    <property type="component" value="Unassembled WGS sequence"/>
</dbReference>
<gene>
    <name evidence="2" type="ORF">MBJ925_LOCUS27752</name>
    <name evidence="3" type="ORF">SMN809_LOCUS13834</name>
</gene>
<reference evidence="2" key="1">
    <citation type="submission" date="2021-02" db="EMBL/GenBank/DDBJ databases">
        <authorList>
            <person name="Nowell W R."/>
        </authorList>
    </citation>
    <scope>NUCLEOTIDE SEQUENCE</scope>
</reference>
<feature type="non-terminal residue" evidence="2">
    <location>
        <position position="347"/>
    </location>
</feature>
<dbReference type="EMBL" id="CAJNRE010014881">
    <property type="protein sequence ID" value="CAF2131914.1"/>
    <property type="molecule type" value="Genomic_DNA"/>
</dbReference>
<protein>
    <submittedName>
        <fullName evidence="2">Uncharacterized protein</fullName>
    </submittedName>
</protein>
<accession>A0A816W8R5</accession>
<evidence type="ECO:0000313" key="3">
    <source>
        <dbReference type="EMBL" id="CAF4035896.1"/>
    </source>
</evidence>
<name>A0A816W8R5_9BILA</name>
<comment type="caution">
    <text evidence="2">The sequence shown here is derived from an EMBL/GenBank/DDBJ whole genome shotgun (WGS) entry which is preliminary data.</text>
</comment>
<evidence type="ECO:0000313" key="4">
    <source>
        <dbReference type="Proteomes" id="UP000663824"/>
    </source>
</evidence>
<dbReference type="Proteomes" id="UP000663824">
    <property type="component" value="Unassembled WGS sequence"/>
</dbReference>
<sequence length="347" mass="40528">MTHYICNQCDGASRNEKNCTGDLNDEMVNDRMDQNNVPINYMNNDLQQNEPSTEHEKPFKRQLTSSSYIGDNYPSDEDNDYFITVGKNSKRKQRTKDGNNENDNNDENILIIDRTNALTTAPNGNNGRTFLNSHNKIKSNVNRNEISYACQMNHAQNENIQNDKNKHDNYNMSNNSKRNNEMMVEPPRMELNKELNMNVKNKLKENTNSSIQISQHALHYAVENHLSPIRLECQPKINDNKKGNEVIKALFSYIEKTFRQKNKSYQYPLGFDYWYINRSGDLICYTKHTELFVYLCETQNYPTELENILITPSRPKHLPPQHSIVLKTVPNYITKEEIEVETKKSFK</sequence>
<evidence type="ECO:0000256" key="1">
    <source>
        <dbReference type="SAM" id="MobiDB-lite"/>
    </source>
</evidence>
<proteinExistence type="predicted"/>
<feature type="region of interest" description="Disordered" evidence="1">
    <location>
        <begin position="42"/>
        <end position="61"/>
    </location>
</feature>
<dbReference type="AlphaFoldDB" id="A0A816W8R5"/>
<feature type="region of interest" description="Disordered" evidence="1">
    <location>
        <begin position="66"/>
        <end position="108"/>
    </location>
</feature>